<evidence type="ECO:0000313" key="2">
    <source>
        <dbReference type="Proteomes" id="UP000275846"/>
    </source>
</evidence>
<gene>
    <name evidence="1" type="ORF">SSLN_LOCUS8754</name>
</gene>
<dbReference type="EMBL" id="UYSU01034833">
    <property type="protein sequence ID" value="VDL95139.1"/>
    <property type="molecule type" value="Genomic_DNA"/>
</dbReference>
<dbReference type="Proteomes" id="UP000275846">
    <property type="component" value="Unassembled WGS sequence"/>
</dbReference>
<dbReference type="WBParaSite" id="SSLN_0000909101-mRNA-1">
    <property type="protein sequence ID" value="SSLN_0000909101-mRNA-1"/>
    <property type="gene ID" value="SSLN_0000909101"/>
</dbReference>
<sequence length="138" mass="15787">MQTLRGELHIDGKLFKMFLERLTTDAQIILAFVLEDLSVSWLGEVADRMLEVQRLQPPSIAQLSSSSYRHLMRTLRRRWRPRRTRGLCLSSGFRTSPPADHPVAHPAVIGLTRNLKLLMSVSYQFWAQRPIGAIPPVL</sequence>
<accession>A0A183SX06</accession>
<reference evidence="3" key="1">
    <citation type="submission" date="2016-06" db="UniProtKB">
        <authorList>
            <consortium name="WormBaseParasite"/>
        </authorList>
    </citation>
    <scope>IDENTIFICATION</scope>
</reference>
<keyword evidence="2" id="KW-1185">Reference proteome</keyword>
<evidence type="ECO:0000313" key="1">
    <source>
        <dbReference type="EMBL" id="VDL95139.1"/>
    </source>
</evidence>
<proteinExistence type="predicted"/>
<dbReference type="AlphaFoldDB" id="A0A183SX06"/>
<dbReference type="OrthoDB" id="6423908at2759"/>
<protein>
    <submittedName>
        <fullName evidence="3">IstB_IS21 domain-containing protein</fullName>
    </submittedName>
</protein>
<reference evidence="1 2" key="2">
    <citation type="submission" date="2018-11" db="EMBL/GenBank/DDBJ databases">
        <authorList>
            <consortium name="Pathogen Informatics"/>
        </authorList>
    </citation>
    <scope>NUCLEOTIDE SEQUENCE [LARGE SCALE GENOMIC DNA]</scope>
    <source>
        <strain evidence="1 2">NST_G2</strain>
    </source>
</reference>
<organism evidence="3">
    <name type="scientific">Schistocephalus solidus</name>
    <name type="common">Tapeworm</name>
    <dbReference type="NCBI Taxonomy" id="70667"/>
    <lineage>
        <taxon>Eukaryota</taxon>
        <taxon>Metazoa</taxon>
        <taxon>Spiralia</taxon>
        <taxon>Lophotrochozoa</taxon>
        <taxon>Platyhelminthes</taxon>
        <taxon>Cestoda</taxon>
        <taxon>Eucestoda</taxon>
        <taxon>Diphyllobothriidea</taxon>
        <taxon>Diphyllobothriidae</taxon>
        <taxon>Schistocephalus</taxon>
    </lineage>
</organism>
<evidence type="ECO:0000313" key="3">
    <source>
        <dbReference type="WBParaSite" id="SSLN_0000909101-mRNA-1"/>
    </source>
</evidence>
<name>A0A183SX06_SCHSO</name>